<keyword evidence="10" id="KW-1185">Reference proteome</keyword>
<evidence type="ECO:0000256" key="4">
    <source>
        <dbReference type="ARBA" id="ARBA00023128"/>
    </source>
</evidence>
<dbReference type="GO" id="GO:0004252">
    <property type="term" value="F:serine-type endopeptidase activity"/>
    <property type="evidence" value="ECO:0007669"/>
    <property type="project" value="InterPro"/>
</dbReference>
<dbReference type="STRING" id="1537102.L1LFJ6"/>
<keyword evidence="4" id="KW-0496">Mitochondrion</keyword>
<accession>L1LFJ6</accession>
<dbReference type="GO" id="GO:0006465">
    <property type="term" value="P:signal peptide processing"/>
    <property type="evidence" value="ECO:0007669"/>
    <property type="project" value="InterPro"/>
</dbReference>
<dbReference type="GeneID" id="15807574"/>
<evidence type="ECO:0000256" key="5">
    <source>
        <dbReference type="ARBA" id="ARBA00023136"/>
    </source>
</evidence>
<organism evidence="9 10">
    <name type="scientific">Theileria equi strain WA</name>
    <dbReference type="NCBI Taxonomy" id="1537102"/>
    <lineage>
        <taxon>Eukaryota</taxon>
        <taxon>Sar</taxon>
        <taxon>Alveolata</taxon>
        <taxon>Apicomplexa</taxon>
        <taxon>Aconoidasida</taxon>
        <taxon>Piroplasmida</taxon>
        <taxon>Theileriidae</taxon>
        <taxon>Theileria</taxon>
    </lineage>
</organism>
<dbReference type="InterPro" id="IPR036286">
    <property type="entry name" value="LexA/Signal_pep-like_sf"/>
</dbReference>
<dbReference type="InterPro" id="IPR052064">
    <property type="entry name" value="Mito_IMP1_subunit"/>
</dbReference>
<feature type="active site" evidence="7">
    <location>
        <position position="92"/>
    </location>
</feature>
<keyword evidence="3" id="KW-0378">Hydrolase</keyword>
<dbReference type="Proteomes" id="UP000031512">
    <property type="component" value="Unassembled WGS sequence"/>
</dbReference>
<dbReference type="SUPFAM" id="SSF51306">
    <property type="entry name" value="LexA/Signal peptidase"/>
    <property type="match status" value="1"/>
</dbReference>
<comment type="subcellular location">
    <subcellularLocation>
        <location evidence="1">Mitochondrion inner membrane</location>
    </subcellularLocation>
</comment>
<name>L1LFJ6_THEEQ</name>
<dbReference type="CDD" id="cd06530">
    <property type="entry name" value="S26_SPase_I"/>
    <property type="match status" value="1"/>
</dbReference>
<dbReference type="PRINTS" id="PR00727">
    <property type="entry name" value="LEADERPTASE"/>
</dbReference>
<dbReference type="AlphaFoldDB" id="L1LFJ6"/>
<dbReference type="RefSeq" id="XP_004833578.1">
    <property type="nucleotide sequence ID" value="XM_004833521.1"/>
</dbReference>
<dbReference type="Gene3D" id="2.10.109.10">
    <property type="entry name" value="Umud Fragment, subunit A"/>
    <property type="match status" value="1"/>
</dbReference>
<dbReference type="InterPro" id="IPR019533">
    <property type="entry name" value="Peptidase_S26"/>
</dbReference>
<evidence type="ECO:0000313" key="10">
    <source>
        <dbReference type="Proteomes" id="UP000031512"/>
    </source>
</evidence>
<comment type="similarity">
    <text evidence="6">Belongs to the peptidase S26 family. IMP1 subfamily.</text>
</comment>
<dbReference type="PANTHER" id="PTHR12383:SF16">
    <property type="entry name" value="MITOCHONDRIAL INNER MEMBRANE PROTEASE SUBUNIT 1"/>
    <property type="match status" value="1"/>
</dbReference>
<proteinExistence type="inferred from homology"/>
<evidence type="ECO:0000313" key="9">
    <source>
        <dbReference type="EMBL" id="EKX74126.1"/>
    </source>
</evidence>
<dbReference type="OrthoDB" id="308440at2759"/>
<evidence type="ECO:0000256" key="7">
    <source>
        <dbReference type="PIRSR" id="PIRSR600223-1"/>
    </source>
</evidence>
<gene>
    <name evidence="9" type="ORF">BEWA_041640</name>
</gene>
<evidence type="ECO:0000256" key="1">
    <source>
        <dbReference type="ARBA" id="ARBA00004273"/>
    </source>
</evidence>
<sequence length="153" mass="16678">MGLLAMFFKKITTVFRSIAYTVGAVHFVTCYFVDVTLTKGPSMSPEISENGAILLYAPTPLMKVIRGKSYPYRKNDVVISVSPVDANKRICKRIVATCGDVINGGKVPPGHLWLQGDNADNSLDSRHYGAVSSGLILGRVFFIFPPKGNLKVL</sequence>
<evidence type="ECO:0000259" key="8">
    <source>
        <dbReference type="Pfam" id="PF10502"/>
    </source>
</evidence>
<evidence type="ECO:0000256" key="2">
    <source>
        <dbReference type="ARBA" id="ARBA00022792"/>
    </source>
</evidence>
<feature type="active site" evidence="7">
    <location>
        <position position="42"/>
    </location>
</feature>
<dbReference type="EMBL" id="ACOU01000002">
    <property type="protein sequence ID" value="EKX74126.1"/>
    <property type="molecule type" value="Genomic_DNA"/>
</dbReference>
<dbReference type="eggNOG" id="KOG0171">
    <property type="taxonomic scope" value="Eukaryota"/>
</dbReference>
<evidence type="ECO:0000256" key="3">
    <source>
        <dbReference type="ARBA" id="ARBA00022801"/>
    </source>
</evidence>
<dbReference type="VEuPathDB" id="PiroplasmaDB:BEWA_041640"/>
<keyword evidence="5" id="KW-0472">Membrane</keyword>
<dbReference type="Pfam" id="PF10502">
    <property type="entry name" value="Peptidase_S26"/>
    <property type="match status" value="1"/>
</dbReference>
<feature type="domain" description="Peptidase S26" evidence="8">
    <location>
        <begin position="104"/>
        <end position="144"/>
    </location>
</feature>
<keyword evidence="2" id="KW-0999">Mitochondrion inner membrane</keyword>
<reference evidence="9 10" key="1">
    <citation type="journal article" date="2012" name="BMC Genomics">
        <title>Comparative genomic analysis and phylogenetic position of Theileria equi.</title>
        <authorList>
            <person name="Kappmeyer L.S."/>
            <person name="Thiagarajan M."/>
            <person name="Herndon D.R."/>
            <person name="Ramsay J.D."/>
            <person name="Caler E."/>
            <person name="Djikeng A."/>
            <person name="Gillespie J.J."/>
            <person name="Lau A.O."/>
            <person name="Roalson E.H."/>
            <person name="Silva J.C."/>
            <person name="Silva M.G."/>
            <person name="Suarez C.E."/>
            <person name="Ueti M.W."/>
            <person name="Nene V.M."/>
            <person name="Mealey R.H."/>
            <person name="Knowles D.P."/>
            <person name="Brayton K.A."/>
        </authorList>
    </citation>
    <scope>NUCLEOTIDE SEQUENCE [LARGE SCALE GENOMIC DNA]</scope>
    <source>
        <strain evidence="9 10">WA</strain>
    </source>
</reference>
<evidence type="ECO:0000256" key="6">
    <source>
        <dbReference type="ARBA" id="ARBA00038445"/>
    </source>
</evidence>
<protein>
    <submittedName>
        <fullName evidence="9">Signal peptidase I family member protein</fullName>
    </submittedName>
</protein>
<comment type="caution">
    <text evidence="9">The sequence shown here is derived from an EMBL/GenBank/DDBJ whole genome shotgun (WGS) entry which is preliminary data.</text>
</comment>
<dbReference type="PANTHER" id="PTHR12383">
    <property type="entry name" value="PROTEASE FAMILY S26 MITOCHONDRIAL INNER MEMBRANE PROTEASE-RELATED"/>
    <property type="match status" value="1"/>
</dbReference>
<dbReference type="GO" id="GO:0006627">
    <property type="term" value="P:protein processing involved in protein targeting to mitochondrion"/>
    <property type="evidence" value="ECO:0007669"/>
    <property type="project" value="TreeGrafter"/>
</dbReference>
<dbReference type="KEGG" id="beq:BEWA_041640"/>
<dbReference type="InterPro" id="IPR000223">
    <property type="entry name" value="Pept_S26A_signal_pept_1"/>
</dbReference>
<dbReference type="GO" id="GO:0042720">
    <property type="term" value="C:mitochondrial inner membrane peptidase complex"/>
    <property type="evidence" value="ECO:0007669"/>
    <property type="project" value="TreeGrafter"/>
</dbReference>